<keyword evidence="4 5" id="KW-0472">Membrane</keyword>
<accession>A0A5N5T6R2</accession>
<organism evidence="7 8">
    <name type="scientific">Armadillidium nasatum</name>
    <dbReference type="NCBI Taxonomy" id="96803"/>
    <lineage>
        <taxon>Eukaryota</taxon>
        <taxon>Metazoa</taxon>
        <taxon>Ecdysozoa</taxon>
        <taxon>Arthropoda</taxon>
        <taxon>Crustacea</taxon>
        <taxon>Multicrustacea</taxon>
        <taxon>Malacostraca</taxon>
        <taxon>Eumalacostraca</taxon>
        <taxon>Peracarida</taxon>
        <taxon>Isopoda</taxon>
        <taxon>Oniscidea</taxon>
        <taxon>Crinocheta</taxon>
        <taxon>Armadillidiidae</taxon>
        <taxon>Armadillidium</taxon>
    </lineage>
</organism>
<dbReference type="InterPro" id="IPR020846">
    <property type="entry name" value="MFS_dom"/>
</dbReference>
<dbReference type="AlphaFoldDB" id="A0A5N5T6R2"/>
<reference evidence="7 8" key="1">
    <citation type="journal article" date="2019" name="PLoS Biol.">
        <title>Sex chromosomes control vertical transmission of feminizing Wolbachia symbionts in an isopod.</title>
        <authorList>
            <person name="Becking T."/>
            <person name="Chebbi M.A."/>
            <person name="Giraud I."/>
            <person name="Moumen B."/>
            <person name="Laverre T."/>
            <person name="Caubet Y."/>
            <person name="Peccoud J."/>
            <person name="Gilbert C."/>
            <person name="Cordaux R."/>
        </authorList>
    </citation>
    <scope>NUCLEOTIDE SEQUENCE [LARGE SCALE GENOMIC DNA]</scope>
    <source>
        <strain evidence="7">ANa2</strain>
        <tissue evidence="7">Whole body excluding digestive tract and cuticle</tissue>
    </source>
</reference>
<dbReference type="Gene3D" id="1.20.1250.20">
    <property type="entry name" value="MFS general substrate transporter like domains"/>
    <property type="match status" value="1"/>
</dbReference>
<evidence type="ECO:0000313" key="8">
    <source>
        <dbReference type="Proteomes" id="UP000326759"/>
    </source>
</evidence>
<feature type="domain" description="Major facilitator superfamily (MFS) profile" evidence="6">
    <location>
        <begin position="1"/>
        <end position="181"/>
    </location>
</feature>
<dbReference type="OrthoDB" id="6894481at2759"/>
<dbReference type="InterPro" id="IPR005828">
    <property type="entry name" value="MFS_sugar_transport-like"/>
</dbReference>
<dbReference type="PROSITE" id="PS50850">
    <property type="entry name" value="MFS"/>
    <property type="match status" value="1"/>
</dbReference>
<dbReference type="EMBL" id="SEYY01008362">
    <property type="protein sequence ID" value="KAB7502182.1"/>
    <property type="molecule type" value="Genomic_DNA"/>
</dbReference>
<keyword evidence="3 5" id="KW-1133">Transmembrane helix</keyword>
<evidence type="ECO:0000256" key="4">
    <source>
        <dbReference type="ARBA" id="ARBA00023136"/>
    </source>
</evidence>
<feature type="transmembrane region" description="Helical" evidence="5">
    <location>
        <begin position="22"/>
        <end position="42"/>
    </location>
</feature>
<protein>
    <submittedName>
        <fullName evidence="7">Organic cation transporter protein</fullName>
    </submittedName>
</protein>
<proteinExistence type="predicted"/>
<dbReference type="SUPFAM" id="SSF103473">
    <property type="entry name" value="MFS general substrate transporter"/>
    <property type="match status" value="1"/>
</dbReference>
<dbReference type="GO" id="GO:0022857">
    <property type="term" value="F:transmembrane transporter activity"/>
    <property type="evidence" value="ECO:0007669"/>
    <property type="project" value="InterPro"/>
</dbReference>
<dbReference type="GO" id="GO:0016020">
    <property type="term" value="C:membrane"/>
    <property type="evidence" value="ECO:0007669"/>
    <property type="project" value="UniProtKB-SubCell"/>
</dbReference>
<comment type="subcellular location">
    <subcellularLocation>
        <location evidence="1">Membrane</location>
        <topology evidence="1">Multi-pass membrane protein</topology>
    </subcellularLocation>
</comment>
<dbReference type="Proteomes" id="UP000326759">
    <property type="component" value="Unassembled WGS sequence"/>
</dbReference>
<dbReference type="InterPro" id="IPR036259">
    <property type="entry name" value="MFS_trans_sf"/>
</dbReference>
<feature type="transmembrane region" description="Helical" evidence="5">
    <location>
        <begin position="48"/>
        <end position="73"/>
    </location>
</feature>
<evidence type="ECO:0000256" key="5">
    <source>
        <dbReference type="SAM" id="Phobius"/>
    </source>
</evidence>
<keyword evidence="8" id="KW-1185">Reference proteome</keyword>
<comment type="caution">
    <text evidence="7">The sequence shown here is derived from an EMBL/GenBank/DDBJ whole genome shotgun (WGS) entry which is preliminary data.</text>
</comment>
<gene>
    <name evidence="7" type="primary">Orct_9</name>
    <name evidence="7" type="ORF">Anas_10838</name>
</gene>
<keyword evidence="2 5" id="KW-0812">Transmembrane</keyword>
<evidence type="ECO:0000256" key="3">
    <source>
        <dbReference type="ARBA" id="ARBA00022989"/>
    </source>
</evidence>
<evidence type="ECO:0000313" key="7">
    <source>
        <dbReference type="EMBL" id="KAB7502182.1"/>
    </source>
</evidence>
<sequence>MAGNLIGSPVLGHVSDKFGRKIGLSVSALLFGISGVAGVFAPNYELYLFLRFLVGMGAMGCFEISFIIVIEYIDVKWRTFCGILIEVPFALGEATTGLLAYLYRDWRWVQLTCTTPGFLVLSYQWFFPESIRWLVSKNRIKDAMVLVDKAAQASNISSPSYMLEDLLKVNNPFMLVELGVA</sequence>
<dbReference type="PANTHER" id="PTHR24064">
    <property type="entry name" value="SOLUTE CARRIER FAMILY 22 MEMBER"/>
    <property type="match status" value="1"/>
</dbReference>
<feature type="transmembrane region" description="Helical" evidence="5">
    <location>
        <begin position="80"/>
        <end position="102"/>
    </location>
</feature>
<evidence type="ECO:0000256" key="1">
    <source>
        <dbReference type="ARBA" id="ARBA00004141"/>
    </source>
</evidence>
<evidence type="ECO:0000259" key="6">
    <source>
        <dbReference type="PROSITE" id="PS50850"/>
    </source>
</evidence>
<dbReference type="Pfam" id="PF00083">
    <property type="entry name" value="Sugar_tr"/>
    <property type="match status" value="1"/>
</dbReference>
<name>A0A5N5T6R2_9CRUS</name>
<evidence type="ECO:0000256" key="2">
    <source>
        <dbReference type="ARBA" id="ARBA00022692"/>
    </source>
</evidence>